<name>F2J521_POLGS</name>
<dbReference type="EMBL" id="CP002568">
    <property type="protein sequence ID" value="ADZ70063.1"/>
    <property type="molecule type" value="Genomic_DNA"/>
</dbReference>
<evidence type="ECO:0000313" key="3">
    <source>
        <dbReference type="Proteomes" id="UP000008130"/>
    </source>
</evidence>
<dbReference type="OrthoDB" id="9798164at2"/>
<dbReference type="GO" id="GO:0035438">
    <property type="term" value="F:cyclic-di-GMP binding"/>
    <property type="evidence" value="ECO:0007669"/>
    <property type="project" value="InterPro"/>
</dbReference>
<dbReference type="Gene3D" id="2.40.10.220">
    <property type="entry name" value="predicted glycosyltransferase like domains"/>
    <property type="match status" value="2"/>
</dbReference>
<dbReference type="STRING" id="991905.SL003B_1635"/>
<dbReference type="RefSeq" id="WP_013652380.1">
    <property type="nucleotide sequence ID" value="NC_015259.1"/>
</dbReference>
<dbReference type="InterPro" id="IPR009875">
    <property type="entry name" value="PilZ_domain"/>
</dbReference>
<dbReference type="HOGENOM" id="CLU_102943_0_0_5"/>
<accession>F2J521</accession>
<reference evidence="2 3" key="1">
    <citation type="journal article" date="2011" name="J. Bacteriol.">
        <title>Complete genome sequence of Polymorphum gilvum SL003B-26A1T, a crude oil-degrading bacterium from oil-polluted saline soil.</title>
        <authorList>
            <person name="Li S.G."/>
            <person name="Tang Y.Q."/>
            <person name="Nie Y."/>
            <person name="Cai M."/>
            <person name="Wu X.L."/>
        </authorList>
    </citation>
    <scope>NUCLEOTIDE SEQUENCE [LARGE SCALE GENOMIC DNA]</scope>
    <source>
        <strain evidence="3">LMG 25793 / CGMCC 1.9160 / SL003B-26A1</strain>
    </source>
</reference>
<protein>
    <submittedName>
        <fullName evidence="2">Type IV pilus assembly PilZ</fullName>
    </submittedName>
</protein>
<proteinExistence type="predicted"/>
<dbReference type="Pfam" id="PF07238">
    <property type="entry name" value="PilZ"/>
    <property type="match status" value="2"/>
</dbReference>
<organism evidence="2 3">
    <name type="scientific">Polymorphum gilvum (strain LMG 25793 / CGMCC 1.9160 / SL003B-26A1)</name>
    <dbReference type="NCBI Taxonomy" id="991905"/>
    <lineage>
        <taxon>Bacteria</taxon>
        <taxon>Pseudomonadati</taxon>
        <taxon>Pseudomonadota</taxon>
        <taxon>Alphaproteobacteria</taxon>
        <taxon>Rhodobacterales</taxon>
        <taxon>Paracoccaceae</taxon>
        <taxon>Polymorphum</taxon>
    </lineage>
</organism>
<dbReference type="KEGG" id="pgv:SL003B_1635"/>
<dbReference type="AlphaFoldDB" id="F2J521"/>
<dbReference type="Proteomes" id="UP000008130">
    <property type="component" value="Chromosome"/>
</dbReference>
<keyword evidence="3" id="KW-1185">Reference proteome</keyword>
<feature type="domain" description="PilZ" evidence="1">
    <location>
        <begin position="19"/>
        <end position="108"/>
    </location>
</feature>
<dbReference type="PATRIC" id="fig|991905.3.peg.1680"/>
<evidence type="ECO:0000313" key="2">
    <source>
        <dbReference type="EMBL" id="ADZ70063.1"/>
    </source>
</evidence>
<dbReference type="eggNOG" id="ENOG502Z876">
    <property type="taxonomic scope" value="Bacteria"/>
</dbReference>
<sequence>MGPAQAVEQATNITAKGIDRRRHQRVAINVLGRFMLENRQEYPCQVINMSPGGVAMITPVSGRVGERVVAYLDHIGRVEGTIAREIEGGFAIALHNTQRKRDKLANILTWLANRNELNLPEDRRHDRFVPKNPMTRMVLPDGTSFMCRLLDVSLSGAALACTARPPLGTEVALGKMRARIVRHTEDGIAVEFAAIQNRDLLEQHISGDGALS</sequence>
<gene>
    <name evidence="2" type="ordered locus">SL003B_1635</name>
</gene>
<dbReference type="SUPFAM" id="SSF141371">
    <property type="entry name" value="PilZ domain-like"/>
    <property type="match status" value="2"/>
</dbReference>
<evidence type="ECO:0000259" key="1">
    <source>
        <dbReference type="Pfam" id="PF07238"/>
    </source>
</evidence>
<feature type="domain" description="PilZ" evidence="1">
    <location>
        <begin position="122"/>
        <end position="205"/>
    </location>
</feature>